<name>A0A2H6K8T5_9APIC</name>
<sequence length="201" mass="22374">MMVTECLGSCYEKLPQPEMVLSPEDSELNYYLWMPGVQYQPRLQKKLSELRSITADSDVMQVDEVIEEVIAKDELADKFNGAATNGVMDLGTAASFVRELGASPSQAELLEYSATNGNSLNFDNIKELLAVGMNHHEDAAFLENVLMSLSRDKNTINREHFEYIMANYGEPLTAEELAAVRNMFFNSGDDISCNELATQIA</sequence>
<dbReference type="SUPFAM" id="SSF47473">
    <property type="entry name" value="EF-hand"/>
    <property type="match status" value="1"/>
</dbReference>
<keyword evidence="2" id="KW-1185">Reference proteome</keyword>
<dbReference type="Proteomes" id="UP000236319">
    <property type="component" value="Unassembled WGS sequence"/>
</dbReference>
<protein>
    <submittedName>
        <fullName evidence="1">Myosin light chain, putative</fullName>
    </submittedName>
</protein>
<dbReference type="AlphaFoldDB" id="A0A2H6K8T5"/>
<gene>
    <name evidence="1" type="ORF">BOVATA_009150</name>
</gene>
<reference evidence="1 2" key="1">
    <citation type="journal article" date="2017" name="BMC Genomics">
        <title>Whole-genome assembly of Babesia ovata and comparative genomics between closely related pathogens.</title>
        <authorList>
            <person name="Yamagishi J."/>
            <person name="Asada M."/>
            <person name="Hakimi H."/>
            <person name="Tanaka T.Q."/>
            <person name="Sugimoto C."/>
            <person name="Kawazu S."/>
        </authorList>
    </citation>
    <scope>NUCLEOTIDE SEQUENCE [LARGE SCALE GENOMIC DNA]</scope>
    <source>
        <strain evidence="1 2">Miyake</strain>
    </source>
</reference>
<dbReference type="GeneID" id="39873192"/>
<organism evidence="1 2">
    <name type="scientific">Babesia ovata</name>
    <dbReference type="NCBI Taxonomy" id="189622"/>
    <lineage>
        <taxon>Eukaryota</taxon>
        <taxon>Sar</taxon>
        <taxon>Alveolata</taxon>
        <taxon>Apicomplexa</taxon>
        <taxon>Aconoidasida</taxon>
        <taxon>Piroplasmida</taxon>
        <taxon>Babesiidae</taxon>
        <taxon>Babesia</taxon>
    </lineage>
</organism>
<dbReference type="Gene3D" id="1.10.238.10">
    <property type="entry name" value="EF-hand"/>
    <property type="match status" value="1"/>
</dbReference>
<dbReference type="OrthoDB" id="435273at2759"/>
<dbReference type="VEuPathDB" id="PiroplasmaDB:BOVATA_009150"/>
<comment type="caution">
    <text evidence="1">The sequence shown here is derived from an EMBL/GenBank/DDBJ whole genome shotgun (WGS) entry which is preliminary data.</text>
</comment>
<dbReference type="RefSeq" id="XP_028865665.1">
    <property type="nucleotide sequence ID" value="XM_029009832.1"/>
</dbReference>
<dbReference type="EMBL" id="BDSA01000001">
    <property type="protein sequence ID" value="GBE59422.1"/>
    <property type="molecule type" value="Genomic_DNA"/>
</dbReference>
<dbReference type="InterPro" id="IPR011992">
    <property type="entry name" value="EF-hand-dom_pair"/>
</dbReference>
<accession>A0A2H6K8T5</accession>
<evidence type="ECO:0000313" key="1">
    <source>
        <dbReference type="EMBL" id="GBE59422.1"/>
    </source>
</evidence>
<proteinExistence type="predicted"/>
<evidence type="ECO:0000313" key="2">
    <source>
        <dbReference type="Proteomes" id="UP000236319"/>
    </source>
</evidence>